<accession>A0A1B7JV71</accession>
<dbReference type="PATRIC" id="fig|1354264.4.peg.2926"/>
<comment type="caution">
    <text evidence="1">The sequence shown here is derived from an EMBL/GenBank/DDBJ whole genome shotgun (WGS) entry which is preliminary data.</text>
</comment>
<gene>
    <name evidence="1" type="ORF">M989_02800</name>
</gene>
<sequence length="189" mass="20829">MPSYKSNTYKDFSQKGIDITQSVDSWIAPENTTLSGVEIGLKTSGGILEDLYEHVSGKAVTGIFNAVPDLLLANPTIRPTVAVEDIYDDSIYVKASYAFYDGTTGRCCYRLADLLSTWQDKKDSKDERGDPAYIVGNNPAMPKFRIVTSDKPGDMITEFNSKGFNTDSEYFGSVSGINVLPIYLTTLFE</sequence>
<organism evidence="1 2">
    <name type="scientific">Kluyvera georgiana ATCC 51603</name>
    <dbReference type="NCBI Taxonomy" id="1354264"/>
    <lineage>
        <taxon>Bacteria</taxon>
        <taxon>Pseudomonadati</taxon>
        <taxon>Pseudomonadota</taxon>
        <taxon>Gammaproteobacteria</taxon>
        <taxon>Enterobacterales</taxon>
        <taxon>Enterobacteriaceae</taxon>
        <taxon>Kluyvera</taxon>
    </lineage>
</organism>
<evidence type="ECO:0000313" key="1">
    <source>
        <dbReference type="EMBL" id="OAT51791.1"/>
    </source>
</evidence>
<keyword evidence="2" id="KW-1185">Reference proteome</keyword>
<dbReference type="EMBL" id="LXEU01000055">
    <property type="protein sequence ID" value="OAT51791.1"/>
    <property type="molecule type" value="Genomic_DNA"/>
</dbReference>
<reference evidence="1 2" key="1">
    <citation type="submission" date="2016-04" db="EMBL/GenBank/DDBJ databases">
        <title>ATOL: Assembling a taxonomically balanced genome-scale reconstruction of the evolutionary history of the Enterobacteriaceae.</title>
        <authorList>
            <person name="Plunkett G.III."/>
            <person name="Neeno-Eckwall E.C."/>
            <person name="Glasner J.D."/>
            <person name="Perna N.T."/>
        </authorList>
    </citation>
    <scope>NUCLEOTIDE SEQUENCE [LARGE SCALE GENOMIC DNA]</scope>
    <source>
        <strain evidence="1 2">ATCC 51603</strain>
    </source>
</reference>
<proteinExistence type="predicted"/>
<evidence type="ECO:0000313" key="2">
    <source>
        <dbReference type="Proteomes" id="UP000078386"/>
    </source>
</evidence>
<protein>
    <submittedName>
        <fullName evidence="1">Uncharacterized protein</fullName>
    </submittedName>
</protein>
<name>A0A1B7JV71_9ENTR</name>
<dbReference type="RefSeq" id="WP_064546322.1">
    <property type="nucleotide sequence ID" value="NZ_LXEU01000055.1"/>
</dbReference>
<dbReference type="AlphaFoldDB" id="A0A1B7JV71"/>
<dbReference type="Proteomes" id="UP000078386">
    <property type="component" value="Unassembled WGS sequence"/>
</dbReference>